<protein>
    <submittedName>
        <fullName evidence="3">Uncharacterized protein</fullName>
    </submittedName>
</protein>
<keyword evidence="4" id="KW-1185">Reference proteome</keyword>
<keyword evidence="1" id="KW-0175">Coiled coil</keyword>
<dbReference type="OrthoDB" id="10631115at2759"/>
<evidence type="ECO:0000313" key="4">
    <source>
        <dbReference type="Proteomes" id="UP000800096"/>
    </source>
</evidence>
<sequence>MKTLNRRRLHHYLTRVSRSDTAKSAFEKALPAVRNSKDQNLIAEFWTATLWLGVQRHFDCDVASFLSTHHVHVSASTPFHQKTLHISHIIDYWSPTFWHDLRGYGLRLPISPAKNLVEQLHKAARRCSDLLVFAYNIRVRFLGATYFVGGLEKRAQGAKWKAQIQAGSYELKRQPIVDFLIAVDQNLCPQPDRAEAEEWEATRDEDDLSQLEDSSTLRDTDTEDETLSGGGGLGDPAGTQAQGSLPGGADFDDPAGTQAEEASLHQEARPSQRPRVATPELPRTRQPSLQWLPSSPPPTPEPEGDLTQVTDDYTLDIYAPLSTLSPPTTSPALNLMAPQFQNVNGNSIMAVNGTSNGISKPSNGPPKNVPQLIEALRSSPWAPALRVFQDALKAHDEVIAKQNLAQAEHHKCQHLCNGARSQARDALELSIPAPTAEGLRAIIAADTKRQGHVESLFKQQQQVLQVYQGSNTDAGGRHVGAFLPKQDSSKLMSNILNNLRGEISELKERVKVASQHLAIIEEAEKLLHAARDVLAQADRETKICESNLQAFLSVTGLVDDPETRRQFTEAKL</sequence>
<dbReference type="Proteomes" id="UP000800096">
    <property type="component" value="Unassembled WGS sequence"/>
</dbReference>
<proteinExistence type="predicted"/>
<feature type="region of interest" description="Disordered" evidence="2">
    <location>
        <begin position="193"/>
        <end position="307"/>
    </location>
</feature>
<evidence type="ECO:0000256" key="2">
    <source>
        <dbReference type="SAM" id="MobiDB-lite"/>
    </source>
</evidence>
<dbReference type="AlphaFoldDB" id="A0A6A5Q649"/>
<evidence type="ECO:0000313" key="3">
    <source>
        <dbReference type="EMBL" id="KAF1911032.1"/>
    </source>
</evidence>
<dbReference type="EMBL" id="ML979147">
    <property type="protein sequence ID" value="KAF1911032.1"/>
    <property type="molecule type" value="Genomic_DNA"/>
</dbReference>
<feature type="compositionally biased region" description="Basic and acidic residues" evidence="2">
    <location>
        <begin position="193"/>
        <end position="202"/>
    </location>
</feature>
<accession>A0A6A5Q649</accession>
<gene>
    <name evidence="3" type="ORF">BDU57DRAFT_525103</name>
</gene>
<evidence type="ECO:0000256" key="1">
    <source>
        <dbReference type="SAM" id="Coils"/>
    </source>
</evidence>
<reference evidence="3" key="1">
    <citation type="journal article" date="2020" name="Stud. Mycol.">
        <title>101 Dothideomycetes genomes: a test case for predicting lifestyles and emergence of pathogens.</title>
        <authorList>
            <person name="Haridas S."/>
            <person name="Albert R."/>
            <person name="Binder M."/>
            <person name="Bloem J."/>
            <person name="Labutti K."/>
            <person name="Salamov A."/>
            <person name="Andreopoulos B."/>
            <person name="Baker S."/>
            <person name="Barry K."/>
            <person name="Bills G."/>
            <person name="Bluhm B."/>
            <person name="Cannon C."/>
            <person name="Castanera R."/>
            <person name="Culley D."/>
            <person name="Daum C."/>
            <person name="Ezra D."/>
            <person name="Gonzalez J."/>
            <person name="Henrissat B."/>
            <person name="Kuo A."/>
            <person name="Liang C."/>
            <person name="Lipzen A."/>
            <person name="Lutzoni F."/>
            <person name="Magnuson J."/>
            <person name="Mondo S."/>
            <person name="Nolan M."/>
            <person name="Ohm R."/>
            <person name="Pangilinan J."/>
            <person name="Park H.-J."/>
            <person name="Ramirez L."/>
            <person name="Alfaro M."/>
            <person name="Sun H."/>
            <person name="Tritt A."/>
            <person name="Yoshinaga Y."/>
            <person name="Zwiers L.-H."/>
            <person name="Turgeon B."/>
            <person name="Goodwin S."/>
            <person name="Spatafora J."/>
            <person name="Crous P."/>
            <person name="Grigoriev I."/>
        </authorList>
    </citation>
    <scope>NUCLEOTIDE SEQUENCE</scope>
    <source>
        <strain evidence="3">HMLAC05119</strain>
    </source>
</reference>
<feature type="coiled-coil region" evidence="1">
    <location>
        <begin position="489"/>
        <end position="540"/>
    </location>
</feature>
<organism evidence="3 4">
    <name type="scientific">Ampelomyces quisqualis</name>
    <name type="common">Powdery mildew agent</name>
    <dbReference type="NCBI Taxonomy" id="50730"/>
    <lineage>
        <taxon>Eukaryota</taxon>
        <taxon>Fungi</taxon>
        <taxon>Dikarya</taxon>
        <taxon>Ascomycota</taxon>
        <taxon>Pezizomycotina</taxon>
        <taxon>Dothideomycetes</taxon>
        <taxon>Pleosporomycetidae</taxon>
        <taxon>Pleosporales</taxon>
        <taxon>Pleosporineae</taxon>
        <taxon>Phaeosphaeriaceae</taxon>
        <taxon>Ampelomyces</taxon>
    </lineage>
</organism>
<name>A0A6A5Q649_AMPQU</name>